<evidence type="ECO:0000256" key="1">
    <source>
        <dbReference type="SAM" id="MobiDB-lite"/>
    </source>
</evidence>
<proteinExistence type="predicted"/>
<organism evidence="2 3">
    <name type="scientific">Chlorella vulgaris</name>
    <name type="common">Green alga</name>
    <dbReference type="NCBI Taxonomy" id="3077"/>
    <lineage>
        <taxon>Eukaryota</taxon>
        <taxon>Viridiplantae</taxon>
        <taxon>Chlorophyta</taxon>
        <taxon>core chlorophytes</taxon>
        <taxon>Trebouxiophyceae</taxon>
        <taxon>Chlorellales</taxon>
        <taxon>Chlorellaceae</taxon>
        <taxon>Chlorella clade</taxon>
        <taxon>Chlorella</taxon>
    </lineage>
</organism>
<keyword evidence="3" id="KW-1185">Reference proteome</keyword>
<dbReference type="EMBL" id="SIDB01000002">
    <property type="protein sequence ID" value="KAI3436275.1"/>
    <property type="molecule type" value="Genomic_DNA"/>
</dbReference>
<reference evidence="2" key="1">
    <citation type="journal article" date="2019" name="Plant J.">
        <title>Chlorella vulgaris genome assembly and annotation reveals the molecular basis for metabolic acclimation to high light conditions.</title>
        <authorList>
            <person name="Cecchin M."/>
            <person name="Marcolungo L."/>
            <person name="Rossato M."/>
            <person name="Girolomoni L."/>
            <person name="Cosentino E."/>
            <person name="Cuine S."/>
            <person name="Li-Beisson Y."/>
            <person name="Delledonne M."/>
            <person name="Ballottari M."/>
        </authorList>
    </citation>
    <scope>NUCLEOTIDE SEQUENCE</scope>
    <source>
        <strain evidence="2">211/11P</strain>
    </source>
</reference>
<feature type="compositionally biased region" description="Low complexity" evidence="1">
    <location>
        <begin position="253"/>
        <end position="265"/>
    </location>
</feature>
<evidence type="ECO:0000313" key="2">
    <source>
        <dbReference type="EMBL" id="KAI3436275.1"/>
    </source>
</evidence>
<comment type="caution">
    <text evidence="2">The sequence shown here is derived from an EMBL/GenBank/DDBJ whole genome shotgun (WGS) entry which is preliminary data.</text>
</comment>
<dbReference type="Proteomes" id="UP001055712">
    <property type="component" value="Unassembled WGS sequence"/>
</dbReference>
<reference evidence="2" key="2">
    <citation type="submission" date="2020-11" db="EMBL/GenBank/DDBJ databases">
        <authorList>
            <person name="Cecchin M."/>
            <person name="Marcolungo L."/>
            <person name="Rossato M."/>
            <person name="Girolomoni L."/>
            <person name="Cosentino E."/>
            <person name="Cuine S."/>
            <person name="Li-Beisson Y."/>
            <person name="Delledonne M."/>
            <person name="Ballottari M."/>
        </authorList>
    </citation>
    <scope>NUCLEOTIDE SEQUENCE</scope>
    <source>
        <strain evidence="2">211/11P</strain>
        <tissue evidence="2">Whole cell</tissue>
    </source>
</reference>
<feature type="compositionally biased region" description="Basic residues" evidence="1">
    <location>
        <begin position="266"/>
        <end position="275"/>
    </location>
</feature>
<gene>
    <name evidence="2" type="ORF">D9Q98_002328</name>
</gene>
<dbReference type="OrthoDB" id="514226at2759"/>
<feature type="region of interest" description="Disordered" evidence="1">
    <location>
        <begin position="208"/>
        <end position="275"/>
    </location>
</feature>
<dbReference type="AlphaFoldDB" id="A0A9D4Z0K8"/>
<accession>A0A9D4Z0K8</accession>
<evidence type="ECO:0008006" key="4">
    <source>
        <dbReference type="Google" id="ProtNLM"/>
    </source>
</evidence>
<name>A0A9D4Z0K8_CHLVU</name>
<protein>
    <recommendedName>
        <fullName evidence="4">PARP-type domain-containing protein</fullName>
    </recommendedName>
</protein>
<evidence type="ECO:0000313" key="3">
    <source>
        <dbReference type="Proteomes" id="UP001055712"/>
    </source>
</evidence>
<sequence>MPSPSDFRRAFNLSEGAHLGLQKQWEIESVHMGHEVVQQNERYEFPTTLTVQFRAGTKAVGSKGLSQRKQQLEKAFNQATQLEHIVYSAYGSPYECTYGPPQVAGIDAGGRSFKLTAVGMAVRRRDIPTLAAQVDAEQKAKGHGQEAVSAADRAQYLRRYRVTKSRWSSGRCETCHQAIAPGSQIAKADGEEARGHWSHAACIVRRLKGEEQQQQQQQSDGIGEEPTQRGPQARFSGSAASGRKRSRFADSKAGPAGVADGVRGVVTRRRAAAAQ</sequence>